<sequence length="1013" mass="113029">MKVVNLKQAILQAWKERWSDYQWAINMKRFFPRGATWDILNLAEALLEQAMIGPSPNPLILSYLKYAISSQMVSYSTVLTAISKFDDFSRDLCVQSLLEIMDMFCDRLSCHGKAEECISLCRALLSALTWLLRCAAFYAEKVKEPLEQAAAENQLKMCLERLEKVLSSTKNRALIHIAKLEETSSWSTVEQSLVKLGENLNNLGTSPLRSQADNCVSLIKSIPTMLSVHSEQLNKTGFPTVHAVVLLEGTMNLTGETQPLVEQLMMVKRMQRIPSPLFVLEIWKACFVGLIECPEGTEELKWTAFTFLKDFTEDVNCAFEFLLKLTPLLDKADQRCNCNCISLLLQECSKQGLLSEANKTNLIDKRTADKENSPCLKSAENANIQPNPGLILRAEPTVTNILKTMDADHSKSPEGLLGVLGHMLSGKSLDLLLAAAAATGKLKSFARKFVKLNEFTKQITGEIFWHWLAVVGVTQLGSVSPALSEKELKAPLRKRRFGCMKILQVILSDSNPPGEVPFFETWMLTCMPEEGKILNPDHPCFRPDSTKVESLVALLNNSSEMKLVQMKWHEVCLSISAAILEILNAWENGVLTFESIQKITDNIKGKVCSMAVCAVAWLVAHVRMLGLDEREKSLQMIRQLATPLYGENTLQFYNERVVIMSSILEHMCADVLQQTATQIKFPSTGMDTIPYWNLLPPKKPIKEVLTSVFTKVLEKGWVDSRSIHIFDTLLHMGGVYWFCNNLVKELLKETRKEHTLRAVELLYAIFCLDMQQLTLTLLGHILPNLLTDSSKWHTLMDPPGKALAKLSVWCALSSYSSHNKGQASARQKKRHREDIEDYISLFPLDDTQPSKLMRLLSSNEEDSNILSSPSCDSSIGTCRGSMSSLAGAVMTPTLSTLLGNRSMSSSLSASQLHTVSMRDPLNRVLANLFLLISSILGAKTAGSHTQFVQWFMEECVECLEQGSRGSILQFMPFTMVSELVKVSTMSSPKIVLAITDLSLPLGRRVAAKAIAAL</sequence>
<evidence type="ECO:0000256" key="5">
    <source>
        <dbReference type="ARBA" id="ARBA00023159"/>
    </source>
</evidence>
<dbReference type="EMBL" id="WHWB01031812">
    <property type="protein sequence ID" value="KAJ7427830.1"/>
    <property type="molecule type" value="Genomic_DNA"/>
</dbReference>
<keyword evidence="6" id="KW-0804">Transcription</keyword>
<keyword evidence="5" id="KW-0010">Activator</keyword>
<gene>
    <name evidence="9" type="primary">MED24</name>
    <name evidence="9" type="ORF">WISP_03554</name>
</gene>
<evidence type="ECO:0000256" key="6">
    <source>
        <dbReference type="ARBA" id="ARBA00023163"/>
    </source>
</evidence>
<organism evidence="9 10">
    <name type="scientific">Willisornis vidua</name>
    <name type="common">Xingu scale-backed antbird</name>
    <dbReference type="NCBI Taxonomy" id="1566151"/>
    <lineage>
        <taxon>Eukaryota</taxon>
        <taxon>Metazoa</taxon>
        <taxon>Chordata</taxon>
        <taxon>Craniata</taxon>
        <taxon>Vertebrata</taxon>
        <taxon>Euteleostomi</taxon>
        <taxon>Archelosauria</taxon>
        <taxon>Archosauria</taxon>
        <taxon>Dinosauria</taxon>
        <taxon>Saurischia</taxon>
        <taxon>Theropoda</taxon>
        <taxon>Coelurosauria</taxon>
        <taxon>Aves</taxon>
        <taxon>Neognathae</taxon>
        <taxon>Neoaves</taxon>
        <taxon>Telluraves</taxon>
        <taxon>Australaves</taxon>
        <taxon>Passeriformes</taxon>
        <taxon>Thamnophilidae</taxon>
        <taxon>Willisornis</taxon>
    </lineage>
</organism>
<proteinExistence type="inferred from homology"/>
<protein>
    <recommendedName>
        <fullName evidence="3">Mediator of RNA polymerase II transcription subunit 24</fullName>
    </recommendedName>
    <alternativeName>
        <fullName evidence="8">Mediator complex subunit 24</fullName>
    </alternativeName>
</protein>
<evidence type="ECO:0000256" key="8">
    <source>
        <dbReference type="ARBA" id="ARBA00031960"/>
    </source>
</evidence>
<evidence type="ECO:0000256" key="1">
    <source>
        <dbReference type="ARBA" id="ARBA00004123"/>
    </source>
</evidence>
<evidence type="ECO:0000256" key="4">
    <source>
        <dbReference type="ARBA" id="ARBA00023015"/>
    </source>
</evidence>
<reference evidence="9" key="1">
    <citation type="submission" date="2019-10" db="EMBL/GenBank/DDBJ databases">
        <authorList>
            <person name="Soares A.E.R."/>
            <person name="Aleixo A."/>
            <person name="Schneider P."/>
            <person name="Miyaki C.Y."/>
            <person name="Schneider M.P."/>
            <person name="Mello C."/>
            <person name="Vasconcelos A.T.R."/>
        </authorList>
    </citation>
    <scope>NUCLEOTIDE SEQUENCE</scope>
    <source>
        <tissue evidence="9">Muscle</tissue>
    </source>
</reference>
<dbReference type="PANTHER" id="PTHR12898:SF1">
    <property type="entry name" value="MEDIATOR OF RNA POLYMERASE II TRANSCRIPTION SUBUNIT 24"/>
    <property type="match status" value="1"/>
</dbReference>
<accession>A0ABQ9DUW2</accession>
<comment type="caution">
    <text evidence="9">The sequence shown here is derived from an EMBL/GenBank/DDBJ whole genome shotgun (WGS) entry which is preliminary data.</text>
</comment>
<dbReference type="Proteomes" id="UP001145742">
    <property type="component" value="Unassembled WGS sequence"/>
</dbReference>
<evidence type="ECO:0000313" key="10">
    <source>
        <dbReference type="Proteomes" id="UP001145742"/>
    </source>
</evidence>
<keyword evidence="4" id="KW-0805">Transcription regulation</keyword>
<comment type="similarity">
    <text evidence="2">Belongs to the Mediator complex subunit 24 family.</text>
</comment>
<evidence type="ECO:0000313" key="9">
    <source>
        <dbReference type="EMBL" id="KAJ7427830.1"/>
    </source>
</evidence>
<keyword evidence="7" id="KW-0539">Nucleus</keyword>
<evidence type="ECO:0000256" key="2">
    <source>
        <dbReference type="ARBA" id="ARBA00007864"/>
    </source>
</evidence>
<comment type="subcellular location">
    <subcellularLocation>
        <location evidence="1">Nucleus</location>
    </subcellularLocation>
</comment>
<dbReference type="Pfam" id="PF11277">
    <property type="entry name" value="Med24_N"/>
    <property type="match status" value="3"/>
</dbReference>
<keyword evidence="10" id="KW-1185">Reference proteome</keyword>
<name>A0ABQ9DUW2_9PASS</name>
<evidence type="ECO:0000256" key="7">
    <source>
        <dbReference type="ARBA" id="ARBA00023242"/>
    </source>
</evidence>
<dbReference type="PANTHER" id="PTHR12898">
    <property type="entry name" value="MEDIATOR OF RNA POLYMERASE II TRANSCRIPTION SUBUNIT 24"/>
    <property type="match status" value="1"/>
</dbReference>
<evidence type="ECO:0000256" key="3">
    <source>
        <dbReference type="ARBA" id="ARBA00019693"/>
    </source>
</evidence>
<dbReference type="InterPro" id="IPR021429">
    <property type="entry name" value="Mediator_Med24"/>
</dbReference>